<evidence type="ECO:0000313" key="2">
    <source>
        <dbReference type="Proteomes" id="UP000050509"/>
    </source>
</evidence>
<dbReference type="EMBL" id="LJCR01000008">
    <property type="protein sequence ID" value="KPV54892.1"/>
    <property type="molecule type" value="Genomic_DNA"/>
</dbReference>
<evidence type="ECO:0000313" key="1">
    <source>
        <dbReference type="EMBL" id="KPV54892.1"/>
    </source>
</evidence>
<accession>A0A0P9FNK3</accession>
<comment type="caution">
    <text evidence="1">The sequence shown here is derived from an EMBL/GenBank/DDBJ whole genome shotgun (WGS) entry which is preliminary data.</text>
</comment>
<dbReference type="PATRIC" id="fig|186479.3.peg.10237"/>
<dbReference type="InterPro" id="IPR021345">
    <property type="entry name" value="DUF2961"/>
</dbReference>
<dbReference type="AlphaFoldDB" id="A0A0P9FNK3"/>
<sequence>MKGLPVKLTYTDLVRRLVDLERLAEPPASGEQGGCCSSYDRRSRYNSETGKYEEWDANDDGSGFIRMEGDWMVVFEREGPGVIWRIWSALPGDGHVQIFIDDAPEPVVDMPFRGLFERFNDEMPPLNFPSLTPTLSRGRNRYIPIPYNRSCKVRLAPEWGAYYHFTYTTFPPDTQLPVFTGIFDRDTCIALAVADRTLAQRGWKLPRSTDDMIERITVTVPPGTTLPICTLLGNRAITGMHVVPHDLPAPPEEQRVLRELALSITWDDDAVPSVWAPLGDFFGTAPGVNYYRSLPLGMTDGGFYSHWFMPFATRAQMTIMNDGETARTLTFQICHKPLAQSADQLLRFHAKWHRDAFLERAQEEGRDIDWPLLLVEGQGRFCGVHLHIWNRWAPPTEEADTWWYGRWNEKSIDWWWGEGDEKFFVDGEKFPSTFGTGSEDYVGYAWAAEPPFPTFDSAYASQPMVALDGNGHTSVSRFHICDDVPFHSKFEGYIEKYKGNRWGDGNVCFYAVVTYWYQRPGESDPYGSVPLAERVGYEVEPSGTR</sequence>
<proteinExistence type="predicted"/>
<protein>
    <recommendedName>
        <fullName evidence="3">DUF2961 domain-containing protein</fullName>
    </recommendedName>
</protein>
<keyword evidence="2" id="KW-1185">Reference proteome</keyword>
<dbReference type="Proteomes" id="UP000050509">
    <property type="component" value="Unassembled WGS sequence"/>
</dbReference>
<organism evidence="1 2">
    <name type="scientific">Kouleothrix aurantiaca</name>
    <dbReference type="NCBI Taxonomy" id="186479"/>
    <lineage>
        <taxon>Bacteria</taxon>
        <taxon>Bacillati</taxon>
        <taxon>Chloroflexota</taxon>
        <taxon>Chloroflexia</taxon>
        <taxon>Chloroflexales</taxon>
        <taxon>Roseiflexineae</taxon>
        <taxon>Roseiflexaceae</taxon>
        <taxon>Kouleothrix</taxon>
    </lineage>
</organism>
<gene>
    <name evidence="1" type="ORF">SE17_00880</name>
</gene>
<evidence type="ECO:0008006" key="3">
    <source>
        <dbReference type="Google" id="ProtNLM"/>
    </source>
</evidence>
<reference evidence="1 2" key="1">
    <citation type="submission" date="2015-09" db="EMBL/GenBank/DDBJ databases">
        <title>Draft genome sequence of Kouleothrix aurantiaca JCM 19913.</title>
        <authorList>
            <person name="Hemp J."/>
        </authorList>
    </citation>
    <scope>NUCLEOTIDE SEQUENCE [LARGE SCALE GENOMIC DNA]</scope>
    <source>
        <strain evidence="1 2">COM-B</strain>
    </source>
</reference>
<name>A0A0P9FNK3_9CHLR</name>
<dbReference type="Pfam" id="PF11175">
    <property type="entry name" value="DUF2961"/>
    <property type="match status" value="1"/>
</dbReference>
<dbReference type="Gene3D" id="2.60.120.1390">
    <property type="match status" value="2"/>
</dbReference>